<dbReference type="GO" id="GO:0008713">
    <property type="term" value="F:ADP-heptose-lipopolysaccharide heptosyltransferase activity"/>
    <property type="evidence" value="ECO:0007669"/>
    <property type="project" value="TreeGrafter"/>
</dbReference>
<dbReference type="InterPro" id="IPR051199">
    <property type="entry name" value="LPS_LOS_Heptosyltrfase"/>
</dbReference>
<organism evidence="3">
    <name type="scientific">marine metagenome</name>
    <dbReference type="NCBI Taxonomy" id="408172"/>
    <lineage>
        <taxon>unclassified sequences</taxon>
        <taxon>metagenomes</taxon>
        <taxon>ecological metagenomes</taxon>
    </lineage>
</organism>
<proteinExistence type="predicted"/>
<dbReference type="GO" id="GO:0005829">
    <property type="term" value="C:cytosol"/>
    <property type="evidence" value="ECO:0007669"/>
    <property type="project" value="TreeGrafter"/>
</dbReference>
<name>A0A382BEN2_9ZZZZ</name>
<evidence type="ECO:0000256" key="2">
    <source>
        <dbReference type="ARBA" id="ARBA00022679"/>
    </source>
</evidence>
<dbReference type="PANTHER" id="PTHR30160:SF7">
    <property type="entry name" value="ADP-HEPTOSE--LPS HEPTOSYLTRANSFERASE 2"/>
    <property type="match status" value="1"/>
</dbReference>
<sequence length="289" mass="32229">MKIAVYSPNWVGDAAQALPFIHELKSQNPEAKIIIVCKDWVESVFLHNPCIDDIVSLSANDVKGVINTISTGISLRKKKIDYFYTLTDSFRSSVIMWLSNAIYRVGYNTQKRAKLLTVSVPFPSTRLHRTNKYLNLIGKEKTQFGQKYIYLKKSEIDWAESLMRKRNINSPIAILPFSVADSRTFPKDKVKEWLSRSPDQYVVFGSKGDISSAKKIIEQNKGVSVHSFCGDFSLRQSIALISLCRYAIATDSGLGHISSILGVPTISFFGAGVSDITKPIGANSILLNK</sequence>
<protein>
    <recommendedName>
        <fullName evidence="4">Lipopolysaccharide heptosyltransferase II</fullName>
    </recommendedName>
</protein>
<dbReference type="EMBL" id="UINC01029408">
    <property type="protein sequence ID" value="SVB12079.1"/>
    <property type="molecule type" value="Genomic_DNA"/>
</dbReference>
<dbReference type="Gene3D" id="3.40.50.2000">
    <property type="entry name" value="Glycogen Phosphorylase B"/>
    <property type="match status" value="2"/>
</dbReference>
<keyword evidence="2" id="KW-0808">Transferase</keyword>
<accession>A0A382BEN2</accession>
<dbReference type="CDD" id="cd03789">
    <property type="entry name" value="GT9_LPS_heptosyltransferase"/>
    <property type="match status" value="1"/>
</dbReference>
<evidence type="ECO:0008006" key="4">
    <source>
        <dbReference type="Google" id="ProtNLM"/>
    </source>
</evidence>
<gene>
    <name evidence="3" type="ORF">METZ01_LOCUS164933</name>
</gene>
<dbReference type="AlphaFoldDB" id="A0A382BEN2"/>
<reference evidence="3" key="1">
    <citation type="submission" date="2018-05" db="EMBL/GenBank/DDBJ databases">
        <authorList>
            <person name="Lanie J.A."/>
            <person name="Ng W.-L."/>
            <person name="Kazmierczak K.M."/>
            <person name="Andrzejewski T.M."/>
            <person name="Davidsen T.M."/>
            <person name="Wayne K.J."/>
            <person name="Tettelin H."/>
            <person name="Glass J.I."/>
            <person name="Rusch D."/>
            <person name="Podicherti R."/>
            <person name="Tsui H.-C.T."/>
            <person name="Winkler M.E."/>
        </authorList>
    </citation>
    <scope>NUCLEOTIDE SEQUENCE</scope>
</reference>
<dbReference type="Pfam" id="PF01075">
    <property type="entry name" value="Glyco_transf_9"/>
    <property type="match status" value="1"/>
</dbReference>
<dbReference type="PANTHER" id="PTHR30160">
    <property type="entry name" value="TETRAACYLDISACCHARIDE 4'-KINASE-RELATED"/>
    <property type="match status" value="1"/>
</dbReference>
<dbReference type="InterPro" id="IPR002201">
    <property type="entry name" value="Glyco_trans_9"/>
</dbReference>
<evidence type="ECO:0000313" key="3">
    <source>
        <dbReference type="EMBL" id="SVB12079.1"/>
    </source>
</evidence>
<evidence type="ECO:0000256" key="1">
    <source>
        <dbReference type="ARBA" id="ARBA00022676"/>
    </source>
</evidence>
<feature type="non-terminal residue" evidence="3">
    <location>
        <position position="289"/>
    </location>
</feature>
<dbReference type="SUPFAM" id="SSF53756">
    <property type="entry name" value="UDP-Glycosyltransferase/glycogen phosphorylase"/>
    <property type="match status" value="1"/>
</dbReference>
<dbReference type="GO" id="GO:0009244">
    <property type="term" value="P:lipopolysaccharide core region biosynthetic process"/>
    <property type="evidence" value="ECO:0007669"/>
    <property type="project" value="TreeGrafter"/>
</dbReference>
<keyword evidence="1" id="KW-0328">Glycosyltransferase</keyword>